<keyword evidence="3" id="KW-1185">Reference proteome</keyword>
<sequence>MILGPLLIGKDVPAQVVTAVNALLILLSSSSLAVLVVVKGDVSWSYALLLGSICLVTAFLGKYFIDAWSFGDASSLFLSLLFLYFYSLWICLFSHLTFLREEISSSYSSSSCQLNIKRRNASYYLIFLLLGMIFVSFCTLAGTFIYNLVIGRAEPYGITFLCS</sequence>
<name>A0ABQ7JE02_9APIC</name>
<accession>A0ABQ7JE02</accession>
<feature type="transmembrane region" description="Helical" evidence="1">
    <location>
        <begin position="45"/>
        <end position="65"/>
    </location>
</feature>
<evidence type="ECO:0000256" key="1">
    <source>
        <dbReference type="SAM" id="Phobius"/>
    </source>
</evidence>
<evidence type="ECO:0008006" key="4">
    <source>
        <dbReference type="Google" id="ProtNLM"/>
    </source>
</evidence>
<dbReference type="Proteomes" id="UP000823046">
    <property type="component" value="Unassembled WGS sequence"/>
</dbReference>
<protein>
    <recommendedName>
        <fullName evidence="4">NADH dehydrogenase subunit 6</fullName>
    </recommendedName>
</protein>
<evidence type="ECO:0000313" key="2">
    <source>
        <dbReference type="EMBL" id="KAF8822199.1"/>
    </source>
</evidence>
<comment type="caution">
    <text evidence="2">The sequence shown here is derived from an EMBL/GenBank/DDBJ whole genome shotgun (WGS) entry which is preliminary data.</text>
</comment>
<gene>
    <name evidence="2" type="ORF">IE077_000812</name>
</gene>
<organism evidence="2 3">
    <name type="scientific">Cardiosporidium cionae</name>
    <dbReference type="NCBI Taxonomy" id="476202"/>
    <lineage>
        <taxon>Eukaryota</taxon>
        <taxon>Sar</taxon>
        <taxon>Alveolata</taxon>
        <taxon>Apicomplexa</taxon>
        <taxon>Aconoidasida</taxon>
        <taxon>Nephromycida</taxon>
        <taxon>Cardiosporidium</taxon>
    </lineage>
</organism>
<keyword evidence="1" id="KW-0812">Transmembrane</keyword>
<feature type="transmembrane region" description="Helical" evidence="1">
    <location>
        <begin position="121"/>
        <end position="146"/>
    </location>
</feature>
<keyword evidence="1" id="KW-0472">Membrane</keyword>
<proteinExistence type="predicted"/>
<dbReference type="EMBL" id="JADAQX010000073">
    <property type="protein sequence ID" value="KAF8822199.1"/>
    <property type="molecule type" value="Genomic_DNA"/>
</dbReference>
<feature type="transmembrane region" description="Helical" evidence="1">
    <location>
        <begin position="77"/>
        <end position="100"/>
    </location>
</feature>
<evidence type="ECO:0000313" key="3">
    <source>
        <dbReference type="Proteomes" id="UP000823046"/>
    </source>
</evidence>
<keyword evidence="1" id="KW-1133">Transmembrane helix</keyword>
<feature type="transmembrane region" description="Helical" evidence="1">
    <location>
        <begin position="12"/>
        <end position="38"/>
    </location>
</feature>
<reference evidence="2 3" key="1">
    <citation type="journal article" date="2020" name="bioRxiv">
        <title>Metabolic contributions of an alphaproteobacterial endosymbiont in the apicomplexan Cardiosporidium cionae.</title>
        <authorList>
            <person name="Hunter E.S."/>
            <person name="Paight C.J."/>
            <person name="Lane C.E."/>
        </authorList>
    </citation>
    <scope>NUCLEOTIDE SEQUENCE [LARGE SCALE GENOMIC DNA]</scope>
    <source>
        <strain evidence="2">ESH_2018</strain>
    </source>
</reference>